<dbReference type="Pfam" id="PF07228">
    <property type="entry name" value="SpoIIE"/>
    <property type="match status" value="1"/>
</dbReference>
<dbReference type="Gene3D" id="3.60.40.10">
    <property type="entry name" value="PPM-type phosphatase domain"/>
    <property type="match status" value="1"/>
</dbReference>
<dbReference type="GO" id="GO:0046872">
    <property type="term" value="F:metal ion binding"/>
    <property type="evidence" value="ECO:0007669"/>
    <property type="project" value="UniProtKB-UniRule"/>
</dbReference>
<reference evidence="3" key="1">
    <citation type="submission" date="2021-01" db="EMBL/GenBank/DDBJ databases">
        <authorList>
            <person name="Corre E."/>
            <person name="Pelletier E."/>
            <person name="Niang G."/>
            <person name="Scheremetjew M."/>
            <person name="Finn R."/>
            <person name="Kale V."/>
            <person name="Holt S."/>
            <person name="Cochrane G."/>
            <person name="Meng A."/>
            <person name="Brown T."/>
            <person name="Cohen L."/>
        </authorList>
    </citation>
    <scope>NUCLEOTIDE SEQUENCE</scope>
    <source>
        <strain evidence="3">CCMP1594</strain>
    </source>
</reference>
<sequence length="325" mass="36223">MENSYGVLDTITATAAWIWQPIAGKRPPPDLPPPKDSDLVWEAYATCRRDPTKRGRTQPQGWRGDEMDCGEDSFMLTERVLGVADGVGSWRKKGVDPSIFANRLMENAKSYVDTDRDFDPLSVMQKAYSQICKKKEVKAGSSTAVIASMVNNDGLMKVANLGDSGLMVVRDQKCHFLMEEKQWQFNTPYQLTAPPPNWGSSPYGDQPEQSAVSSVQLQEGDLVVLGSDGLFDNLFPNEIAEIVSHANQKHTSLFTQWMRPALSVKATSELLKERVFVASQDRYRNTPFSQDAEKHGLRYGGGKSDDITVIVAKIMRRSELQIGRS</sequence>
<evidence type="ECO:0000256" key="1">
    <source>
        <dbReference type="RuleBase" id="RU366020"/>
    </source>
</evidence>
<evidence type="ECO:0000313" key="3">
    <source>
        <dbReference type="EMBL" id="CAE0840400.1"/>
    </source>
</evidence>
<name>A0A7S4GLE4_9EUGL</name>
<keyword evidence="1" id="KW-0904">Protein phosphatase</keyword>
<dbReference type="SMART" id="SM00332">
    <property type="entry name" value="PP2Cc"/>
    <property type="match status" value="1"/>
</dbReference>
<protein>
    <recommendedName>
        <fullName evidence="1">Protein phosphatase</fullName>
        <ecNumber evidence="1">3.1.3.16</ecNumber>
    </recommendedName>
</protein>
<comment type="cofactor">
    <cofactor evidence="1">
        <name>Mn(2+)</name>
        <dbReference type="ChEBI" id="CHEBI:29035"/>
    </cofactor>
</comment>
<dbReference type="PANTHER" id="PTHR12320">
    <property type="entry name" value="PROTEIN PHOSPHATASE 2C"/>
    <property type="match status" value="1"/>
</dbReference>
<dbReference type="InterPro" id="IPR039123">
    <property type="entry name" value="PPTC7"/>
</dbReference>
<comment type="cofactor">
    <cofactor evidence="1">
        <name>Mg(2+)</name>
        <dbReference type="ChEBI" id="CHEBI:18420"/>
    </cofactor>
</comment>
<gene>
    <name evidence="3" type="ORF">EGYM00163_LOCUS51319</name>
</gene>
<keyword evidence="1" id="KW-0464">Manganese</keyword>
<dbReference type="EMBL" id="HBJA01149295">
    <property type="protein sequence ID" value="CAE0840400.1"/>
    <property type="molecule type" value="Transcribed_RNA"/>
</dbReference>
<comment type="catalytic activity">
    <reaction evidence="1">
        <text>O-phospho-L-seryl-[protein] + H2O = L-seryl-[protein] + phosphate</text>
        <dbReference type="Rhea" id="RHEA:20629"/>
        <dbReference type="Rhea" id="RHEA-COMP:9863"/>
        <dbReference type="Rhea" id="RHEA-COMP:11604"/>
        <dbReference type="ChEBI" id="CHEBI:15377"/>
        <dbReference type="ChEBI" id="CHEBI:29999"/>
        <dbReference type="ChEBI" id="CHEBI:43474"/>
        <dbReference type="ChEBI" id="CHEBI:83421"/>
        <dbReference type="EC" id="3.1.3.16"/>
    </reaction>
</comment>
<dbReference type="PANTHER" id="PTHR12320:SF37">
    <property type="entry name" value="PROTEIN PHOSPHATASE"/>
    <property type="match status" value="1"/>
</dbReference>
<dbReference type="InterPro" id="IPR036457">
    <property type="entry name" value="PPM-type-like_dom_sf"/>
</dbReference>
<organism evidence="3">
    <name type="scientific">Eutreptiella gymnastica</name>
    <dbReference type="NCBI Taxonomy" id="73025"/>
    <lineage>
        <taxon>Eukaryota</taxon>
        <taxon>Discoba</taxon>
        <taxon>Euglenozoa</taxon>
        <taxon>Euglenida</taxon>
        <taxon>Spirocuta</taxon>
        <taxon>Euglenophyceae</taxon>
        <taxon>Eutreptiales</taxon>
        <taxon>Eutreptiaceae</taxon>
        <taxon>Eutreptiella</taxon>
    </lineage>
</organism>
<proteinExistence type="inferred from homology"/>
<dbReference type="PROSITE" id="PS51746">
    <property type="entry name" value="PPM_2"/>
    <property type="match status" value="1"/>
</dbReference>
<dbReference type="SUPFAM" id="SSF81606">
    <property type="entry name" value="PP2C-like"/>
    <property type="match status" value="1"/>
</dbReference>
<comment type="similarity">
    <text evidence="1">Belongs to the PP2C family.</text>
</comment>
<dbReference type="InterPro" id="IPR001932">
    <property type="entry name" value="PPM-type_phosphatase-like_dom"/>
</dbReference>
<keyword evidence="1" id="KW-0378">Hydrolase</keyword>
<accession>A0A7S4GLE4</accession>
<keyword evidence="1" id="KW-0479">Metal-binding</keyword>
<dbReference type="AlphaFoldDB" id="A0A7S4GLE4"/>
<dbReference type="EC" id="3.1.3.16" evidence="1"/>
<keyword evidence="1" id="KW-0460">Magnesium</keyword>
<comment type="catalytic activity">
    <reaction evidence="1">
        <text>O-phospho-L-threonyl-[protein] + H2O = L-threonyl-[protein] + phosphate</text>
        <dbReference type="Rhea" id="RHEA:47004"/>
        <dbReference type="Rhea" id="RHEA-COMP:11060"/>
        <dbReference type="Rhea" id="RHEA-COMP:11605"/>
        <dbReference type="ChEBI" id="CHEBI:15377"/>
        <dbReference type="ChEBI" id="CHEBI:30013"/>
        <dbReference type="ChEBI" id="CHEBI:43474"/>
        <dbReference type="ChEBI" id="CHEBI:61977"/>
        <dbReference type="EC" id="3.1.3.16"/>
    </reaction>
</comment>
<feature type="domain" description="PPM-type phosphatase" evidence="2">
    <location>
        <begin position="53"/>
        <end position="314"/>
    </location>
</feature>
<evidence type="ECO:0000259" key="2">
    <source>
        <dbReference type="PROSITE" id="PS51746"/>
    </source>
</evidence>
<dbReference type="SMART" id="SM00331">
    <property type="entry name" value="PP2C_SIG"/>
    <property type="match status" value="1"/>
</dbReference>
<dbReference type="GO" id="GO:0004722">
    <property type="term" value="F:protein serine/threonine phosphatase activity"/>
    <property type="evidence" value="ECO:0007669"/>
    <property type="project" value="UniProtKB-EC"/>
</dbReference>